<dbReference type="EC" id="3.1.1.1" evidence="8"/>
<evidence type="ECO:0000256" key="4">
    <source>
        <dbReference type="ARBA" id="ARBA00022525"/>
    </source>
</evidence>
<feature type="domain" description="Carboxylesterase type B" evidence="9">
    <location>
        <begin position="8"/>
        <end position="477"/>
    </location>
</feature>
<comment type="subcellular location">
    <subcellularLocation>
        <location evidence="1">Secreted</location>
    </subcellularLocation>
</comment>
<evidence type="ECO:0000256" key="6">
    <source>
        <dbReference type="ARBA" id="ARBA00023157"/>
    </source>
</evidence>
<dbReference type="OrthoDB" id="19653at2759"/>
<keyword evidence="6" id="KW-1015">Disulfide bond</keyword>
<keyword evidence="10" id="KW-1185">Reference proteome</keyword>
<dbReference type="Proteomes" id="UP000515160">
    <property type="component" value="Chromosome 3"/>
</dbReference>
<comment type="similarity">
    <text evidence="2">Belongs to the type-B carboxylesterase/lipase family.</text>
</comment>
<evidence type="ECO:0000313" key="10">
    <source>
        <dbReference type="Proteomes" id="UP000515160"/>
    </source>
</evidence>
<keyword evidence="5" id="KW-0378">Hydrolase</keyword>
<dbReference type="PANTHER" id="PTHR43142">
    <property type="entry name" value="CARBOXYLIC ESTER HYDROLASE"/>
    <property type="match status" value="1"/>
</dbReference>
<evidence type="ECO:0000256" key="3">
    <source>
        <dbReference type="ARBA" id="ARBA00022487"/>
    </source>
</evidence>
<keyword evidence="7" id="KW-0325">Glycoprotein</keyword>
<evidence type="ECO:0000256" key="5">
    <source>
        <dbReference type="ARBA" id="ARBA00022801"/>
    </source>
</evidence>
<dbReference type="GeneID" id="117566559"/>
<dbReference type="InterPro" id="IPR002018">
    <property type="entry name" value="CarbesteraseB"/>
</dbReference>
<organism evidence="10 11">
    <name type="scientific">Drosophila albomicans</name>
    <name type="common">Fruit fly</name>
    <dbReference type="NCBI Taxonomy" id="7291"/>
    <lineage>
        <taxon>Eukaryota</taxon>
        <taxon>Metazoa</taxon>
        <taxon>Ecdysozoa</taxon>
        <taxon>Arthropoda</taxon>
        <taxon>Hexapoda</taxon>
        <taxon>Insecta</taxon>
        <taxon>Pterygota</taxon>
        <taxon>Neoptera</taxon>
        <taxon>Endopterygota</taxon>
        <taxon>Diptera</taxon>
        <taxon>Brachycera</taxon>
        <taxon>Muscomorpha</taxon>
        <taxon>Ephydroidea</taxon>
        <taxon>Drosophilidae</taxon>
        <taxon>Drosophila</taxon>
    </lineage>
</organism>
<dbReference type="SUPFAM" id="SSF53474">
    <property type="entry name" value="alpha/beta-Hydrolases"/>
    <property type="match status" value="2"/>
</dbReference>
<evidence type="ECO:0000259" key="9">
    <source>
        <dbReference type="Pfam" id="PF00135"/>
    </source>
</evidence>
<reference evidence="11" key="1">
    <citation type="submission" date="2025-08" db="UniProtKB">
        <authorList>
            <consortium name="RefSeq"/>
        </authorList>
    </citation>
    <scope>IDENTIFICATION</scope>
    <source>
        <strain evidence="11">15112-1751.03</strain>
        <tissue evidence="11">Whole Adult</tissue>
    </source>
</reference>
<keyword evidence="4" id="KW-0964">Secreted</keyword>
<accession>A0A9C6WDW9</accession>
<dbReference type="PROSITE" id="PS00941">
    <property type="entry name" value="CARBOXYLESTERASE_B_2"/>
    <property type="match status" value="2"/>
</dbReference>
<dbReference type="InterPro" id="IPR019819">
    <property type="entry name" value="Carboxylesterase_B_CS"/>
</dbReference>
<proteinExistence type="inferred from homology"/>
<gene>
    <name evidence="11" type="primary">LOC117566559</name>
</gene>
<keyword evidence="3" id="KW-0719">Serine esterase</keyword>
<feature type="domain" description="Carboxylesterase type B" evidence="9">
    <location>
        <begin position="578"/>
        <end position="1068"/>
    </location>
</feature>
<evidence type="ECO:0000256" key="1">
    <source>
        <dbReference type="ARBA" id="ARBA00004613"/>
    </source>
</evidence>
<dbReference type="Pfam" id="PF00135">
    <property type="entry name" value="COesterase"/>
    <property type="match status" value="2"/>
</dbReference>
<dbReference type="GO" id="GO:0106435">
    <property type="term" value="F:carboxylesterase activity"/>
    <property type="evidence" value="ECO:0007669"/>
    <property type="project" value="UniProtKB-EC"/>
</dbReference>
<dbReference type="InterPro" id="IPR019826">
    <property type="entry name" value="Carboxylesterase_B_AS"/>
</dbReference>
<name>A0A9C6WDW9_DROAB</name>
<protein>
    <recommendedName>
        <fullName evidence="8">carboxylesterase</fullName>
        <ecNumber evidence="8">3.1.1.1</ecNumber>
    </recommendedName>
</protein>
<evidence type="ECO:0000313" key="11">
    <source>
        <dbReference type="RefSeq" id="XP_051859499.1"/>
    </source>
</evidence>
<dbReference type="RefSeq" id="XP_051859499.1">
    <property type="nucleotide sequence ID" value="XM_052003539.1"/>
</dbReference>
<dbReference type="GO" id="GO:0005576">
    <property type="term" value="C:extracellular region"/>
    <property type="evidence" value="ECO:0007669"/>
    <property type="project" value="UniProtKB-SubCell"/>
</dbReference>
<dbReference type="InterPro" id="IPR029058">
    <property type="entry name" value="AB_hydrolase_fold"/>
</dbReference>
<evidence type="ECO:0000256" key="2">
    <source>
        <dbReference type="ARBA" id="ARBA00005964"/>
    </source>
</evidence>
<sequence length="1125" mass="125215">MPGYKGAAFEAFLGIPFAQPPIGEMRFKNPVAATAWQGTLDASKAHNSCLQKCYFILGRPIFGEEDCLYLNVYRPVVPADHNPLPVMFYIHSGGFYCGSSDPLSVGPEYLMDTQQVILVTINYRLGAFGFLGTGDSHMSGNFGLKDQRLALQWVQQNIASFGGDPQLVTIFGHSAGGISAHYHMLSPNSKGLFHRAMSLSGTALTNIMHVKDPMNSVRKLAKSAGVALAGSLDSKELVESLRAVDAMDLLLAGDAMKVWDNVPLIDYGIVIEQDATPESFFNEPLSVSHLAGRIHEVPWLLGSSSRAGEGSMFLLNMLTTPELLKVFNSRFLELMSVALYLPDETTEETLLALLKLYDVEKLELNEQTMIPLSNLYGDFTFLYPLYAAAESYVKYAKEPLSIYRFEFHSLSNISFSRAYSTEIIPRELGPVHMDDALHTIRMPGLLPNYPEDSADELAINRLTMLLVEFAKTGVFYNATDLPPCKAEDFTADKICNYLRFGDQNGVYRESIESSMDLRGLSLWKQTKPSVMIHTGNALLLPLSLSMLMSLMMLPMLLTLVSASNLASNEKSLVVCGSNLGCLMGVHMPSYQSKRFEAFLGIPYALPPIGELRFSNPKVMPKLQGIYNATSAKADCIQKNYLMPTPLIYGEEDCLYLNVYRPENRLQQNLPVMVYIHGGGFFSGSAGPAITGPEYFMDNEEVILVTMAYRLGALGFLSTEDAIIPGNFGLKDQQLALRWVQRNIKAFGGDPRRVTIFGQSAGGLSTHMHMLSPKSKGLFQHVISMSGTANVPFAIVDSALEQARLTAELCQVKDAQQLSTAKLARALRAVDVNTLLNAGDGLKFWDVDHMTNYRPVVEPGHPDAFLSRHPKDLLAEGSYEAVPWLLGTVPQEGAVRVVNIMENVTLREDFNSRFDELLQELMEFPPDFSQEQLEKSMQLILEEYFQNKHEVNESTVQGFLDLISDRGFKQPLYNAVSDYVRSVNVSEHPLYMYSFNYLGPYSYASIYTSANVTKKYGVVHCDDLIYLFRSPMLFPDFERNSTEAKVVASFVDYFVHFAKTGKPRNAETLAPCSETVLKSRPNGICDYQSFENSDEGFEVNVSQEFRTRNAKLWSHILGETKDPKNA</sequence>
<evidence type="ECO:0000256" key="8">
    <source>
        <dbReference type="ARBA" id="ARBA00039155"/>
    </source>
</evidence>
<dbReference type="PANTHER" id="PTHR43142:SF1">
    <property type="entry name" value="CARBOXYLIC ESTER HYDROLASE"/>
    <property type="match status" value="1"/>
</dbReference>
<dbReference type="Gene3D" id="3.40.50.1820">
    <property type="entry name" value="alpha/beta hydrolase"/>
    <property type="match status" value="2"/>
</dbReference>
<evidence type="ECO:0000256" key="7">
    <source>
        <dbReference type="ARBA" id="ARBA00023180"/>
    </source>
</evidence>
<dbReference type="AlphaFoldDB" id="A0A9C6WDW9"/>
<dbReference type="PROSITE" id="PS00122">
    <property type="entry name" value="CARBOXYLESTERASE_B_1"/>
    <property type="match status" value="2"/>
</dbReference>